<name>A0A1G1XZI7_9BACT</name>
<organism evidence="2 3">
    <name type="scientific">Candidatus Buchananbacteria bacterium RIFCSPHIGHO2_01_FULL_44_11</name>
    <dbReference type="NCBI Taxonomy" id="1797535"/>
    <lineage>
        <taxon>Bacteria</taxon>
        <taxon>Candidatus Buchananiibacteriota</taxon>
    </lineage>
</organism>
<dbReference type="STRING" id="1797535.A2744_00465"/>
<evidence type="ECO:0000256" key="1">
    <source>
        <dbReference type="SAM" id="MobiDB-lite"/>
    </source>
</evidence>
<evidence type="ECO:0000313" key="3">
    <source>
        <dbReference type="Proteomes" id="UP000178240"/>
    </source>
</evidence>
<proteinExistence type="predicted"/>
<evidence type="ECO:0000313" key="2">
    <source>
        <dbReference type="EMBL" id="OGY45432.1"/>
    </source>
</evidence>
<gene>
    <name evidence="2" type="ORF">A2744_00465</name>
</gene>
<feature type="compositionally biased region" description="Basic and acidic residues" evidence="1">
    <location>
        <begin position="1"/>
        <end position="15"/>
    </location>
</feature>
<dbReference type="EMBL" id="MHIE01000020">
    <property type="protein sequence ID" value="OGY45432.1"/>
    <property type="molecule type" value="Genomic_DNA"/>
</dbReference>
<dbReference type="Proteomes" id="UP000178240">
    <property type="component" value="Unassembled WGS sequence"/>
</dbReference>
<sequence length="60" mass="6572">MKDLRDRSLPSDDQKPAQGDKQNRQDTAFADHRAPNAAPFVPPVCIAGTPWPVRSPYLAG</sequence>
<reference evidence="2 3" key="1">
    <citation type="journal article" date="2016" name="Nat. Commun.">
        <title>Thousands of microbial genomes shed light on interconnected biogeochemical processes in an aquifer system.</title>
        <authorList>
            <person name="Anantharaman K."/>
            <person name="Brown C.T."/>
            <person name="Hug L.A."/>
            <person name="Sharon I."/>
            <person name="Castelle C.J."/>
            <person name="Probst A.J."/>
            <person name="Thomas B.C."/>
            <person name="Singh A."/>
            <person name="Wilkins M.J."/>
            <person name="Karaoz U."/>
            <person name="Brodie E.L."/>
            <person name="Williams K.H."/>
            <person name="Hubbard S.S."/>
            <person name="Banfield J.F."/>
        </authorList>
    </citation>
    <scope>NUCLEOTIDE SEQUENCE [LARGE SCALE GENOMIC DNA]</scope>
</reference>
<feature type="region of interest" description="Disordered" evidence="1">
    <location>
        <begin position="1"/>
        <end position="60"/>
    </location>
</feature>
<accession>A0A1G1XZI7</accession>
<comment type="caution">
    <text evidence="2">The sequence shown here is derived from an EMBL/GenBank/DDBJ whole genome shotgun (WGS) entry which is preliminary data.</text>
</comment>
<dbReference type="AlphaFoldDB" id="A0A1G1XZI7"/>
<protein>
    <submittedName>
        <fullName evidence="2">Uncharacterized protein</fullName>
    </submittedName>
</protein>
<feature type="compositionally biased region" description="Basic and acidic residues" evidence="1">
    <location>
        <begin position="21"/>
        <end position="34"/>
    </location>
</feature>